<name>A0ABQ7KB16_9FUNG</name>
<evidence type="ECO:0000256" key="3">
    <source>
        <dbReference type="ARBA" id="ARBA00022448"/>
    </source>
</evidence>
<evidence type="ECO:0000256" key="4">
    <source>
        <dbReference type="ARBA" id="ARBA00022692"/>
    </source>
</evidence>
<evidence type="ECO:0000256" key="2">
    <source>
        <dbReference type="ARBA" id="ARBA00008807"/>
    </source>
</evidence>
<evidence type="ECO:0000313" key="11">
    <source>
        <dbReference type="EMBL" id="KAG0294365.1"/>
    </source>
</evidence>
<dbReference type="Pfam" id="PF03169">
    <property type="entry name" value="OPT"/>
    <property type="match status" value="1"/>
</dbReference>
<keyword evidence="12" id="KW-1185">Reference proteome</keyword>
<evidence type="ECO:0000256" key="1">
    <source>
        <dbReference type="ARBA" id="ARBA00004141"/>
    </source>
</evidence>
<keyword evidence="3" id="KW-0813">Transport</keyword>
<evidence type="ECO:0000256" key="10">
    <source>
        <dbReference type="SAM" id="Phobius"/>
    </source>
</evidence>
<organism evidence="11 12">
    <name type="scientific">Linnemannia gamsii</name>
    <dbReference type="NCBI Taxonomy" id="64522"/>
    <lineage>
        <taxon>Eukaryota</taxon>
        <taxon>Fungi</taxon>
        <taxon>Fungi incertae sedis</taxon>
        <taxon>Mucoromycota</taxon>
        <taxon>Mortierellomycotina</taxon>
        <taxon>Mortierellomycetes</taxon>
        <taxon>Mortierellales</taxon>
        <taxon>Mortierellaceae</taxon>
        <taxon>Linnemannia</taxon>
    </lineage>
</organism>
<feature type="transmembrane region" description="Helical" evidence="10">
    <location>
        <begin position="90"/>
        <end position="110"/>
    </location>
</feature>
<keyword evidence="5" id="KW-0571">Peptide transport</keyword>
<dbReference type="InterPro" id="IPR004813">
    <property type="entry name" value="OPT"/>
</dbReference>
<comment type="caution">
    <text evidence="11">The sequence shown here is derived from an EMBL/GenBank/DDBJ whole genome shotgun (WGS) entry which is preliminary data.</text>
</comment>
<feature type="compositionally biased region" description="Basic and acidic residues" evidence="9">
    <location>
        <begin position="33"/>
        <end position="45"/>
    </location>
</feature>
<dbReference type="EMBL" id="JAAAIM010000122">
    <property type="protein sequence ID" value="KAG0294365.1"/>
    <property type="molecule type" value="Genomic_DNA"/>
</dbReference>
<keyword evidence="6" id="KW-0653">Protein transport</keyword>
<dbReference type="PANTHER" id="PTHR22601">
    <property type="entry name" value="ISP4 LIKE PROTEIN"/>
    <property type="match status" value="1"/>
</dbReference>
<evidence type="ECO:0000256" key="5">
    <source>
        <dbReference type="ARBA" id="ARBA00022856"/>
    </source>
</evidence>
<sequence length="179" mass="20310">MQSKVRPEIAVNNEKTLEVKLEEEPITLYFPSEQKDGIKDEHSGMEADPGSLEGGDDEELEESIRLVPKIVRELVSMDDDPTLPTITFRYFVLSSIFSALGAVISQVSWFRTTATPYSMFFVQIASYWLGTLMARTLPSQEINLFGLFKFSLNPAPFSIKEHVLITITYAYILKHSPQR</sequence>
<accession>A0ABQ7KB16</accession>
<comment type="subcellular location">
    <subcellularLocation>
        <location evidence="1">Membrane</location>
        <topology evidence="1">Multi-pass membrane protein</topology>
    </subcellularLocation>
</comment>
<dbReference type="InterPro" id="IPR004648">
    <property type="entry name" value="Oligpept_transpt"/>
</dbReference>
<keyword evidence="4 10" id="KW-0812">Transmembrane</keyword>
<keyword evidence="7 10" id="KW-1133">Transmembrane helix</keyword>
<gene>
    <name evidence="11" type="ORF">BGZ96_001360</name>
</gene>
<keyword evidence="8 10" id="KW-0472">Membrane</keyword>
<evidence type="ECO:0000256" key="7">
    <source>
        <dbReference type="ARBA" id="ARBA00022989"/>
    </source>
</evidence>
<feature type="region of interest" description="Disordered" evidence="9">
    <location>
        <begin position="32"/>
        <end position="58"/>
    </location>
</feature>
<protein>
    <submittedName>
        <fullName evidence="11">Uncharacterized protein</fullName>
    </submittedName>
</protein>
<comment type="similarity">
    <text evidence="2">Belongs to the oligopeptide OPT transporter family.</text>
</comment>
<dbReference type="Proteomes" id="UP001194696">
    <property type="component" value="Unassembled WGS sequence"/>
</dbReference>
<reference evidence="11 12" key="1">
    <citation type="journal article" date="2020" name="Fungal Divers.">
        <title>Resolving the Mortierellaceae phylogeny through synthesis of multi-gene phylogenetics and phylogenomics.</title>
        <authorList>
            <person name="Vandepol N."/>
            <person name="Liber J."/>
            <person name="Desiro A."/>
            <person name="Na H."/>
            <person name="Kennedy M."/>
            <person name="Barry K."/>
            <person name="Grigoriev I.V."/>
            <person name="Miller A.N."/>
            <person name="O'Donnell K."/>
            <person name="Stajich J.E."/>
            <person name="Bonito G."/>
        </authorList>
    </citation>
    <scope>NUCLEOTIDE SEQUENCE [LARGE SCALE GENOMIC DNA]</scope>
    <source>
        <strain evidence="11 12">AD045</strain>
    </source>
</reference>
<evidence type="ECO:0000256" key="6">
    <source>
        <dbReference type="ARBA" id="ARBA00022927"/>
    </source>
</evidence>
<evidence type="ECO:0000256" key="8">
    <source>
        <dbReference type="ARBA" id="ARBA00023136"/>
    </source>
</evidence>
<evidence type="ECO:0000313" key="12">
    <source>
        <dbReference type="Proteomes" id="UP001194696"/>
    </source>
</evidence>
<proteinExistence type="inferred from homology"/>
<evidence type="ECO:0000256" key="9">
    <source>
        <dbReference type="SAM" id="MobiDB-lite"/>
    </source>
</evidence>